<evidence type="ECO:0000256" key="7">
    <source>
        <dbReference type="ARBA" id="ARBA00023136"/>
    </source>
</evidence>
<dbReference type="InterPro" id="IPR036400">
    <property type="entry name" value="Cyt_B5-like_heme/steroid_sf"/>
</dbReference>
<name>A0A1I7XDK6_HETBA</name>
<evidence type="ECO:0000256" key="8">
    <source>
        <dbReference type="SAM" id="Phobius"/>
    </source>
</evidence>
<organism evidence="9 10">
    <name type="scientific">Heterorhabditis bacteriophora</name>
    <name type="common">Entomopathogenic nematode worm</name>
    <dbReference type="NCBI Taxonomy" id="37862"/>
    <lineage>
        <taxon>Eukaryota</taxon>
        <taxon>Metazoa</taxon>
        <taxon>Ecdysozoa</taxon>
        <taxon>Nematoda</taxon>
        <taxon>Chromadorea</taxon>
        <taxon>Rhabditida</taxon>
        <taxon>Rhabditina</taxon>
        <taxon>Rhabditomorpha</taxon>
        <taxon>Strongyloidea</taxon>
        <taxon>Heterorhabditidae</taxon>
        <taxon>Heterorhabditis</taxon>
    </lineage>
</organism>
<feature type="transmembrane region" description="Helical" evidence="8">
    <location>
        <begin position="163"/>
        <end position="186"/>
    </location>
</feature>
<keyword evidence="7 8" id="KW-0472">Membrane</keyword>
<keyword evidence="3 8" id="KW-0812">Transmembrane</keyword>
<dbReference type="GO" id="GO:0006629">
    <property type="term" value="P:lipid metabolic process"/>
    <property type="evidence" value="ECO:0007669"/>
    <property type="project" value="UniProtKB-KW"/>
</dbReference>
<dbReference type="PANTHER" id="PTHR19353:SF88">
    <property type="entry name" value="DELTA(5) FATTY ACID DESATURASE FAT-4"/>
    <property type="match status" value="1"/>
</dbReference>
<dbReference type="PANTHER" id="PTHR19353">
    <property type="entry name" value="FATTY ACID DESATURASE 2"/>
    <property type="match status" value="1"/>
</dbReference>
<comment type="subcellular location">
    <subcellularLocation>
        <location evidence="1">Membrane</location>
        <topology evidence="1">Multi-pass membrane protein</topology>
    </subcellularLocation>
</comment>
<reference evidence="10" key="1">
    <citation type="submission" date="2016-11" db="UniProtKB">
        <authorList>
            <consortium name="WormBaseParasite"/>
        </authorList>
    </citation>
    <scope>IDENTIFICATION</scope>
</reference>
<comment type="similarity">
    <text evidence="2">Belongs to the fatty acid desaturase type 1 family.</text>
</comment>
<dbReference type="AlphaFoldDB" id="A0A1I7XDK6"/>
<dbReference type="GO" id="GO:0016020">
    <property type="term" value="C:membrane"/>
    <property type="evidence" value="ECO:0007669"/>
    <property type="project" value="UniProtKB-SubCell"/>
</dbReference>
<evidence type="ECO:0000256" key="4">
    <source>
        <dbReference type="ARBA" id="ARBA00022989"/>
    </source>
</evidence>
<keyword evidence="4 8" id="KW-1133">Transmembrane helix</keyword>
<sequence>MSSLVVGSRESFVDGKWVFVDDEVLRAHPGGSAITTYRNKEASTIFHTFHAGSKRAYQWLHELKEKCPTQNPDIKEEKEEMLPGYEDVNMGSFDIPVEKAAEIAKNFDHMRIQVRRQGLMEGSALFYLRKVCEKCIIICIFFKTLSTLIFPSFFNIIAVNHFIHLYIFCNEISFITNIECLFTVLYKLILIEIFYSSYFVGNFLQGFSSGGWKEQHNIHHAATNVVGRDGDLDLMPFWATVVQDLKV</sequence>
<protein>
    <submittedName>
        <fullName evidence="10">Fatty acid hydroxylase domain-containing protein</fullName>
    </submittedName>
</protein>
<feature type="transmembrane region" description="Helical" evidence="8">
    <location>
        <begin position="135"/>
        <end position="157"/>
    </location>
</feature>
<keyword evidence="5" id="KW-0560">Oxidoreductase</keyword>
<evidence type="ECO:0000256" key="2">
    <source>
        <dbReference type="ARBA" id="ARBA00009295"/>
    </source>
</evidence>
<dbReference type="GO" id="GO:0016717">
    <property type="term" value="F:oxidoreductase activity, acting on paired donors, with oxidation of a pair of donors resulting in the reduction of molecular oxygen to two molecules of water"/>
    <property type="evidence" value="ECO:0007669"/>
    <property type="project" value="TreeGrafter"/>
</dbReference>
<dbReference type="Proteomes" id="UP000095283">
    <property type="component" value="Unplaced"/>
</dbReference>
<evidence type="ECO:0000256" key="1">
    <source>
        <dbReference type="ARBA" id="ARBA00004141"/>
    </source>
</evidence>
<evidence type="ECO:0000313" key="9">
    <source>
        <dbReference type="Proteomes" id="UP000095283"/>
    </source>
</evidence>
<evidence type="ECO:0000256" key="6">
    <source>
        <dbReference type="ARBA" id="ARBA00023098"/>
    </source>
</evidence>
<dbReference type="WBParaSite" id="Hba_15729">
    <property type="protein sequence ID" value="Hba_15729"/>
    <property type="gene ID" value="Hba_15729"/>
</dbReference>
<keyword evidence="6" id="KW-0443">Lipid metabolism</keyword>
<keyword evidence="9" id="KW-1185">Reference proteome</keyword>
<dbReference type="InterPro" id="IPR012171">
    <property type="entry name" value="Fatty_acid_desaturase"/>
</dbReference>
<dbReference type="SUPFAM" id="SSF55856">
    <property type="entry name" value="Cytochrome b5-like heme/steroid binding domain"/>
    <property type="match status" value="1"/>
</dbReference>
<accession>A0A1I7XDK6</accession>
<evidence type="ECO:0000313" key="10">
    <source>
        <dbReference type="WBParaSite" id="Hba_15729"/>
    </source>
</evidence>
<proteinExistence type="inferred from homology"/>
<evidence type="ECO:0000256" key="5">
    <source>
        <dbReference type="ARBA" id="ARBA00023002"/>
    </source>
</evidence>
<evidence type="ECO:0000256" key="3">
    <source>
        <dbReference type="ARBA" id="ARBA00022692"/>
    </source>
</evidence>